<dbReference type="AlphaFoldDB" id="Q2SFR4"/>
<accession>Q2SFR4</accession>
<dbReference type="Proteomes" id="UP000000238">
    <property type="component" value="Chromosome"/>
</dbReference>
<dbReference type="HOGENOM" id="CLU_2219424_0_0_6"/>
<evidence type="ECO:0000313" key="2">
    <source>
        <dbReference type="Proteomes" id="UP000000238"/>
    </source>
</evidence>
<organism evidence="1 2">
    <name type="scientific">Hahella chejuensis (strain KCTC 2396)</name>
    <dbReference type="NCBI Taxonomy" id="349521"/>
    <lineage>
        <taxon>Bacteria</taxon>
        <taxon>Pseudomonadati</taxon>
        <taxon>Pseudomonadota</taxon>
        <taxon>Gammaproteobacteria</taxon>
        <taxon>Oceanospirillales</taxon>
        <taxon>Hahellaceae</taxon>
        <taxon>Hahella</taxon>
    </lineage>
</organism>
<reference evidence="1 2" key="1">
    <citation type="journal article" date="2005" name="Nucleic Acids Res.">
        <title>Genomic blueprint of Hahella chejuensis, a marine microbe producing an algicidal agent.</title>
        <authorList>
            <person name="Jeong H."/>
            <person name="Yim J.H."/>
            <person name="Lee C."/>
            <person name="Choi S.-H."/>
            <person name="Park Y.K."/>
            <person name="Yoon S.H."/>
            <person name="Hur C.-G."/>
            <person name="Kang H.-Y."/>
            <person name="Kim D."/>
            <person name="Lee H.H."/>
            <person name="Park K.H."/>
            <person name="Park S.-H."/>
            <person name="Park H.-S."/>
            <person name="Lee H.K."/>
            <person name="Oh T.K."/>
            <person name="Kim J.F."/>
        </authorList>
    </citation>
    <scope>NUCLEOTIDE SEQUENCE [LARGE SCALE GENOMIC DNA]</scope>
    <source>
        <strain evidence="1 2">KCTC 2396</strain>
    </source>
</reference>
<sequence>MKKDLNVEVFVVSEDDLASTIKIIIKYIDVPVSSVAETIKRKISICNVRLKASEFYCGLRLVYEMVNELKESGVEIELHVNGEQYGPDFLELLKIDIENIERKDIY</sequence>
<dbReference type="EMBL" id="CP000155">
    <property type="protein sequence ID" value="ABC30510.1"/>
    <property type="molecule type" value="Genomic_DNA"/>
</dbReference>
<gene>
    <name evidence="1" type="ordered locus">HCH_03778</name>
</gene>
<protein>
    <submittedName>
        <fullName evidence="1">Uncharacterized protein</fullName>
    </submittedName>
</protein>
<dbReference type="RefSeq" id="WP_011397578.1">
    <property type="nucleotide sequence ID" value="NC_007645.1"/>
</dbReference>
<name>Q2SFR4_HAHCH</name>
<proteinExistence type="predicted"/>
<evidence type="ECO:0000313" key="1">
    <source>
        <dbReference type="EMBL" id="ABC30510.1"/>
    </source>
</evidence>
<keyword evidence="2" id="KW-1185">Reference proteome</keyword>
<dbReference type="KEGG" id="hch:HCH_03778"/>